<organism evidence="2 3">
    <name type="scientific">Natronoarchaeum mannanilyticum</name>
    <dbReference type="NCBI Taxonomy" id="926360"/>
    <lineage>
        <taxon>Archaea</taxon>
        <taxon>Methanobacteriati</taxon>
        <taxon>Methanobacteriota</taxon>
        <taxon>Stenosarchaea group</taxon>
        <taxon>Halobacteria</taxon>
        <taxon>Halobacteriales</taxon>
        <taxon>Natronoarchaeaceae</taxon>
    </lineage>
</organism>
<name>A0AAV3TCS5_9EURY</name>
<comment type="caution">
    <text evidence="2">The sequence shown here is derived from an EMBL/GenBank/DDBJ whole genome shotgun (WGS) entry which is preliminary data.</text>
</comment>
<proteinExistence type="predicted"/>
<keyword evidence="1" id="KW-1133">Transmembrane helix</keyword>
<feature type="transmembrane region" description="Helical" evidence="1">
    <location>
        <begin position="20"/>
        <end position="42"/>
    </location>
</feature>
<evidence type="ECO:0008006" key="4">
    <source>
        <dbReference type="Google" id="ProtNLM"/>
    </source>
</evidence>
<accession>A0AAV3TCS5</accession>
<evidence type="ECO:0000313" key="2">
    <source>
        <dbReference type="EMBL" id="GAA0680758.1"/>
    </source>
</evidence>
<dbReference type="RefSeq" id="WP_343775161.1">
    <property type="nucleotide sequence ID" value="NZ_BAAADV010000007.1"/>
</dbReference>
<evidence type="ECO:0000256" key="1">
    <source>
        <dbReference type="SAM" id="Phobius"/>
    </source>
</evidence>
<keyword evidence="3" id="KW-1185">Reference proteome</keyword>
<keyword evidence="1" id="KW-0812">Transmembrane</keyword>
<gene>
    <name evidence="2" type="ORF">GCM10009020_32070</name>
</gene>
<dbReference type="Proteomes" id="UP001500420">
    <property type="component" value="Unassembled WGS sequence"/>
</dbReference>
<protein>
    <recommendedName>
        <fullName evidence="4">Archaeal Type IV pilin N-terminal domain-containing protein</fullName>
    </recommendedName>
</protein>
<dbReference type="EMBL" id="BAAADV010000007">
    <property type="protein sequence ID" value="GAA0680758.1"/>
    <property type="molecule type" value="Genomic_DNA"/>
</dbReference>
<reference evidence="2 3" key="1">
    <citation type="journal article" date="2019" name="Int. J. Syst. Evol. Microbiol.">
        <title>The Global Catalogue of Microorganisms (GCM) 10K type strain sequencing project: providing services to taxonomists for standard genome sequencing and annotation.</title>
        <authorList>
            <consortium name="The Broad Institute Genomics Platform"/>
            <consortium name="The Broad Institute Genome Sequencing Center for Infectious Disease"/>
            <person name="Wu L."/>
            <person name="Ma J."/>
        </authorList>
    </citation>
    <scope>NUCLEOTIDE SEQUENCE [LARGE SCALE GENOMIC DNA]</scope>
    <source>
        <strain evidence="2 3">JCM 16328</strain>
    </source>
</reference>
<dbReference type="AlphaFoldDB" id="A0AAV3TCS5"/>
<sequence>MASTDTQSSDESLPISTAQFVALVVGLIVVGTAAGFAAFMLFGNAEERPDTEFEFEQFGASEQQVAITNLSGERIEDPGTVVVSVDGERVENNSGHDWANSEGGLGPESAVYIGYNDSVGYVLTDDRSDPRLQRGLPPGTEIRIVWLSATSDSSAELDSYEVERRDG</sequence>
<keyword evidence="1" id="KW-0472">Membrane</keyword>
<evidence type="ECO:0000313" key="3">
    <source>
        <dbReference type="Proteomes" id="UP001500420"/>
    </source>
</evidence>